<feature type="compositionally biased region" description="Low complexity" evidence="3">
    <location>
        <begin position="503"/>
        <end position="514"/>
    </location>
</feature>
<dbReference type="PANTHER" id="PTHR10678">
    <property type="entry name" value="26S PROTEASOME NON-ATPASE REGULATORY SUBUNIT 11/COP9 SIGNALOSOME COMPLEX SUBUNIT 2"/>
    <property type="match status" value="1"/>
</dbReference>
<organism evidence="6 7">
    <name type="scientific">Aspergillus uvarum CBS 121591</name>
    <dbReference type="NCBI Taxonomy" id="1448315"/>
    <lineage>
        <taxon>Eukaryota</taxon>
        <taxon>Fungi</taxon>
        <taxon>Dikarya</taxon>
        <taxon>Ascomycota</taxon>
        <taxon>Pezizomycotina</taxon>
        <taxon>Eurotiomycetes</taxon>
        <taxon>Eurotiomycetidae</taxon>
        <taxon>Eurotiales</taxon>
        <taxon>Aspergillaceae</taxon>
        <taxon>Aspergillus</taxon>
        <taxon>Aspergillus subgen. Circumdati</taxon>
    </lineage>
</organism>
<dbReference type="SMART" id="SM00753">
    <property type="entry name" value="PAM"/>
    <property type="match status" value="1"/>
</dbReference>
<dbReference type="Pfam" id="PF02201">
    <property type="entry name" value="SWIB"/>
    <property type="match status" value="1"/>
</dbReference>
<dbReference type="VEuPathDB" id="FungiDB:BO82DRAFT_282542"/>
<dbReference type="InterPro" id="IPR050871">
    <property type="entry name" value="26S_Proteasome/COP9_Components"/>
</dbReference>
<dbReference type="SUPFAM" id="SSF46785">
    <property type="entry name" value="Winged helix' DNA-binding domain"/>
    <property type="match status" value="1"/>
</dbReference>
<protein>
    <submittedName>
        <fullName evidence="6">SWI-SNF complex subunit</fullName>
    </submittedName>
</protein>
<dbReference type="GO" id="GO:0000502">
    <property type="term" value="C:proteasome complex"/>
    <property type="evidence" value="ECO:0007669"/>
    <property type="project" value="UniProtKB-KW"/>
</dbReference>
<dbReference type="Gene3D" id="1.25.40.570">
    <property type="match status" value="1"/>
</dbReference>
<dbReference type="Pfam" id="PF18503">
    <property type="entry name" value="RPN6_C_helix"/>
    <property type="match status" value="1"/>
</dbReference>
<feature type="domain" description="DM2" evidence="5">
    <location>
        <begin position="740"/>
        <end position="817"/>
    </location>
</feature>
<dbReference type="FunFam" id="1.25.40.570:FF:000010">
    <property type="entry name" value="26S proteasome regulatory subunit RPN6"/>
    <property type="match status" value="1"/>
</dbReference>
<feature type="compositionally biased region" description="Acidic residues" evidence="3">
    <location>
        <begin position="619"/>
        <end position="640"/>
    </location>
</feature>
<dbReference type="InterPro" id="IPR040773">
    <property type="entry name" value="Rpn6_N"/>
</dbReference>
<dbReference type="InterPro" id="IPR003121">
    <property type="entry name" value="SWIB_MDM2_domain"/>
</dbReference>
<dbReference type="Gene3D" id="1.10.245.10">
    <property type="entry name" value="SWIB/MDM2 domain"/>
    <property type="match status" value="1"/>
</dbReference>
<dbReference type="InterPro" id="IPR019835">
    <property type="entry name" value="SWIB_domain"/>
</dbReference>
<dbReference type="PROSITE" id="PS50250">
    <property type="entry name" value="PCI"/>
    <property type="match status" value="1"/>
</dbReference>
<evidence type="ECO:0000259" key="5">
    <source>
        <dbReference type="PROSITE" id="PS51925"/>
    </source>
</evidence>
<feature type="region of interest" description="Disordered" evidence="3">
    <location>
        <begin position="456"/>
        <end position="529"/>
    </location>
</feature>
<dbReference type="InterPro" id="IPR036390">
    <property type="entry name" value="WH_DNA-bd_sf"/>
</dbReference>
<dbReference type="PROSITE" id="PS51925">
    <property type="entry name" value="SWIB_MDM2"/>
    <property type="match status" value="1"/>
</dbReference>
<feature type="region of interest" description="Disordered" evidence="3">
    <location>
        <begin position="924"/>
        <end position="946"/>
    </location>
</feature>
<feature type="compositionally biased region" description="Polar residues" evidence="3">
    <location>
        <begin position="660"/>
        <end position="671"/>
    </location>
</feature>
<name>A0A319CTN0_9EURO</name>
<dbReference type="Pfam" id="PF01399">
    <property type="entry name" value="PCI"/>
    <property type="match status" value="1"/>
</dbReference>
<sequence length="971" mass="108332">MAPSSTTAGRIEEARNLAKNDPAKAESTLKEILTKGPGSTEASSRDYENALVSLGEVYRDQKKPQEIAELIKTSRDSFSSFAKAKTAKLVRQLLDLFSEIPNTLDIQVAVIKSCIDWAVAERRSFLRQNLETRLVAIYMQKQTYYDALTLINSLLRELKRLDDKLMLVEVQLLESRVYHALGNQAKARAALTAARTSAASVYTPPNLQAGLDMQSGMLHAEDKDFNTSFSYFIEALEGYSSLDEGEKATAALQYMLLCKIMLNLVDDVTNLLGSKQAQKYASPRLEAMKAVARAHADRSLEQYEKALSDYRFELGSDAFIRNHLRRLYDAMLEQNLIKVIEPFSRVELDHIAKMVGLDTQQVERKLSQMILDKVIIGVLDQGAGCLIVFDETERDQAYDAALETIAKLSNVVEELYTNQASLLDNFPPLIRLHSSLSLVDLLAQMPPAMNAPIPPNYGRGFPPQAAQRSPATPRRGPQAQVPMPAAPMGQHGVPPQLLPQQHRNMMAANAASEAALRRSRKPTDKSIPEGIEEVVIGEGAQQYKSLRDLEKRLDAAIVRKRLDIQDSISKTVKKYRTMRIWISNTVENQPWQNASGQNGASNPGSGRYKVRIEGRLLDDDSDPTAPEDSDEEQASADDSADANGDAMEQDGPGAPKTKTKPASSNKRSQQRFSHFFKSITIDFDRPATTNPEDVKPITWNKPQLPPNAVTLPPTADFDSIQFSRASQENLNVTVSMVRDETPERYKLSKELAEVLDVEEETRSGIVLGIWDYIRAMGLQEDEEKRLVRCDHRLRSIFGRDQMFFPQIPESIGPHTSPIDPIKLPYTIRVDADYHNDPTPTVYDIQVALEDPLRSKMLALTQNPQYTAAMRHISTLDDQVALIVQALTHSRARHSFFTALSKDPATFLRRWVNSQRRDLETILGEATRGGGEDASGPEFRRGGTDGAWDTPVAREAVRYMLARPEAAMGRAL</sequence>
<dbReference type="Proteomes" id="UP000248340">
    <property type="component" value="Unassembled WGS sequence"/>
</dbReference>
<dbReference type="SMART" id="SM00088">
    <property type="entry name" value="PINT"/>
    <property type="match status" value="1"/>
</dbReference>
<dbReference type="SMART" id="SM00151">
    <property type="entry name" value="SWIB"/>
    <property type="match status" value="1"/>
</dbReference>
<evidence type="ECO:0000313" key="6">
    <source>
        <dbReference type="EMBL" id="PYH82173.1"/>
    </source>
</evidence>
<feature type="domain" description="PCI" evidence="4">
    <location>
        <begin position="224"/>
        <end position="393"/>
    </location>
</feature>
<evidence type="ECO:0000256" key="2">
    <source>
        <dbReference type="ARBA" id="ARBA00022942"/>
    </source>
</evidence>
<evidence type="ECO:0000256" key="1">
    <source>
        <dbReference type="ARBA" id="ARBA00007454"/>
    </source>
</evidence>
<evidence type="ECO:0000313" key="7">
    <source>
        <dbReference type="Proteomes" id="UP000248340"/>
    </source>
</evidence>
<dbReference type="EMBL" id="KZ821697">
    <property type="protein sequence ID" value="PYH82173.1"/>
    <property type="molecule type" value="Genomic_DNA"/>
</dbReference>
<dbReference type="SUPFAM" id="SSF47592">
    <property type="entry name" value="SWIB/MDM2 domain"/>
    <property type="match status" value="1"/>
</dbReference>
<dbReference type="Pfam" id="PF18055">
    <property type="entry name" value="RPN6_N"/>
    <property type="match status" value="1"/>
</dbReference>
<dbReference type="STRING" id="1448315.A0A319CTN0"/>
<dbReference type="RefSeq" id="XP_025492373.1">
    <property type="nucleotide sequence ID" value="XM_025631374.1"/>
</dbReference>
<dbReference type="InterPro" id="IPR036885">
    <property type="entry name" value="SWIB_MDM2_dom_sf"/>
</dbReference>
<keyword evidence="2" id="KW-0647">Proteasome</keyword>
<keyword evidence="7" id="KW-1185">Reference proteome</keyword>
<feature type="region of interest" description="Disordered" evidence="3">
    <location>
        <begin position="1"/>
        <end position="23"/>
    </location>
</feature>
<feature type="region of interest" description="Disordered" evidence="3">
    <location>
        <begin position="617"/>
        <end position="671"/>
    </location>
</feature>
<dbReference type="GeneID" id="37134115"/>
<feature type="compositionally biased region" description="Basic and acidic residues" evidence="3">
    <location>
        <begin position="10"/>
        <end position="23"/>
    </location>
</feature>
<evidence type="ECO:0000256" key="3">
    <source>
        <dbReference type="SAM" id="MobiDB-lite"/>
    </source>
</evidence>
<accession>A0A319CTN0</accession>
<comment type="similarity">
    <text evidence="1">Belongs to the proteasome subunit S9 family.</text>
</comment>
<reference evidence="6 7" key="1">
    <citation type="submission" date="2016-12" db="EMBL/GenBank/DDBJ databases">
        <title>The genomes of Aspergillus section Nigri reveals drivers in fungal speciation.</title>
        <authorList>
            <consortium name="DOE Joint Genome Institute"/>
            <person name="Vesth T.C."/>
            <person name="Nybo J."/>
            <person name="Theobald S."/>
            <person name="Brandl J."/>
            <person name="Frisvad J.C."/>
            <person name="Nielsen K.F."/>
            <person name="Lyhne E.K."/>
            <person name="Kogle M.E."/>
            <person name="Kuo A."/>
            <person name="Riley R."/>
            <person name="Clum A."/>
            <person name="Nolan M."/>
            <person name="Lipzen A."/>
            <person name="Salamov A."/>
            <person name="Henrissat B."/>
            <person name="Wiebenga A."/>
            <person name="De Vries R.P."/>
            <person name="Grigoriev I.V."/>
            <person name="Mortensen U.H."/>
            <person name="Andersen M.R."/>
            <person name="Baker S.E."/>
        </authorList>
    </citation>
    <scope>NUCLEOTIDE SEQUENCE [LARGE SCALE GENOMIC DNA]</scope>
    <source>
        <strain evidence="6 7">CBS 121591</strain>
    </source>
</reference>
<dbReference type="CDD" id="cd10568">
    <property type="entry name" value="SWIB_like"/>
    <property type="match status" value="1"/>
</dbReference>
<dbReference type="InterPro" id="IPR000717">
    <property type="entry name" value="PCI_dom"/>
</dbReference>
<feature type="compositionally biased region" description="Low complexity" evidence="3">
    <location>
        <begin position="476"/>
        <end position="490"/>
    </location>
</feature>
<evidence type="ECO:0000259" key="4">
    <source>
        <dbReference type="PROSITE" id="PS50250"/>
    </source>
</evidence>
<dbReference type="InterPro" id="IPR040780">
    <property type="entry name" value="Rpn6_C_helix"/>
</dbReference>
<dbReference type="AlphaFoldDB" id="A0A319CTN0"/>
<dbReference type="OrthoDB" id="10263741at2759"/>
<gene>
    <name evidence="6" type="ORF">BO82DRAFT_282542</name>
</gene>
<proteinExistence type="inferred from homology"/>